<sequence>MDYVKRIPRHHSSNSTKPEMLGGVDVIASSHLNLSLEVVSLLDTSSSFGSLDSMTSFAVGKLTHKNTQPEPSSVGVSAGLGRSGGVNIQGNETKKGIGNFGLEKQHYSEGSKI</sequence>
<dbReference type="EMBL" id="CP039346">
    <property type="protein sequence ID" value="QCD83831.1"/>
    <property type="molecule type" value="Genomic_DNA"/>
</dbReference>
<reference evidence="2 3" key="1">
    <citation type="submission" date="2019-04" db="EMBL/GenBank/DDBJ databases">
        <title>An improved genome assembly and genetic linkage map for asparagus bean, Vigna unguiculata ssp. sesquipedialis.</title>
        <authorList>
            <person name="Xia Q."/>
            <person name="Zhang R."/>
            <person name="Dong Y."/>
        </authorList>
    </citation>
    <scope>NUCLEOTIDE SEQUENCE [LARGE SCALE GENOMIC DNA]</scope>
    <source>
        <tissue evidence="2">Leaf</tissue>
    </source>
</reference>
<organism evidence="2 3">
    <name type="scientific">Vigna unguiculata</name>
    <name type="common">Cowpea</name>
    <dbReference type="NCBI Taxonomy" id="3917"/>
    <lineage>
        <taxon>Eukaryota</taxon>
        <taxon>Viridiplantae</taxon>
        <taxon>Streptophyta</taxon>
        <taxon>Embryophyta</taxon>
        <taxon>Tracheophyta</taxon>
        <taxon>Spermatophyta</taxon>
        <taxon>Magnoliopsida</taxon>
        <taxon>eudicotyledons</taxon>
        <taxon>Gunneridae</taxon>
        <taxon>Pentapetalae</taxon>
        <taxon>rosids</taxon>
        <taxon>fabids</taxon>
        <taxon>Fabales</taxon>
        <taxon>Fabaceae</taxon>
        <taxon>Papilionoideae</taxon>
        <taxon>50 kb inversion clade</taxon>
        <taxon>NPAAA clade</taxon>
        <taxon>indigoferoid/millettioid clade</taxon>
        <taxon>Phaseoleae</taxon>
        <taxon>Vigna</taxon>
    </lineage>
</organism>
<dbReference type="Proteomes" id="UP000501690">
    <property type="component" value="Linkage Group LG2"/>
</dbReference>
<feature type="region of interest" description="Disordered" evidence="1">
    <location>
        <begin position="1"/>
        <end position="20"/>
    </location>
</feature>
<keyword evidence="3" id="KW-1185">Reference proteome</keyword>
<protein>
    <submittedName>
        <fullName evidence="2">Uncharacterized protein</fullName>
    </submittedName>
</protein>
<proteinExistence type="predicted"/>
<feature type="region of interest" description="Disordered" evidence="1">
    <location>
        <begin position="64"/>
        <end position="99"/>
    </location>
</feature>
<gene>
    <name evidence="2" type="ORF">DEO72_LG2g4178</name>
</gene>
<feature type="compositionally biased region" description="Polar residues" evidence="1">
    <location>
        <begin position="65"/>
        <end position="75"/>
    </location>
</feature>
<evidence type="ECO:0000313" key="2">
    <source>
        <dbReference type="EMBL" id="QCD83831.1"/>
    </source>
</evidence>
<accession>A0A4D6L5Q2</accession>
<evidence type="ECO:0000313" key="3">
    <source>
        <dbReference type="Proteomes" id="UP000501690"/>
    </source>
</evidence>
<feature type="compositionally biased region" description="Basic residues" evidence="1">
    <location>
        <begin position="1"/>
        <end position="12"/>
    </location>
</feature>
<evidence type="ECO:0000256" key="1">
    <source>
        <dbReference type="SAM" id="MobiDB-lite"/>
    </source>
</evidence>
<dbReference type="AlphaFoldDB" id="A0A4D6L5Q2"/>
<name>A0A4D6L5Q2_VIGUN</name>